<keyword evidence="5 6" id="KW-0472">Membrane</keyword>
<gene>
    <name evidence="7" type="ORF">SAMN05444273_103468</name>
</gene>
<dbReference type="OrthoDB" id="9799911at2"/>
<feature type="transmembrane region" description="Helical" evidence="6">
    <location>
        <begin position="253"/>
        <end position="278"/>
    </location>
</feature>
<name>A0A1M4Y9G7_9RHOB</name>
<dbReference type="PANTHER" id="PTHR39087:SF2">
    <property type="entry name" value="UPF0104 MEMBRANE PROTEIN MJ1595"/>
    <property type="match status" value="1"/>
</dbReference>
<organism evidence="7 8">
    <name type="scientific">Litoreibacter ascidiaceicola</name>
    <dbReference type="NCBI Taxonomy" id="1486859"/>
    <lineage>
        <taxon>Bacteria</taxon>
        <taxon>Pseudomonadati</taxon>
        <taxon>Pseudomonadota</taxon>
        <taxon>Alphaproteobacteria</taxon>
        <taxon>Rhodobacterales</taxon>
        <taxon>Roseobacteraceae</taxon>
        <taxon>Litoreibacter</taxon>
    </lineage>
</organism>
<dbReference type="EMBL" id="FQUV01000003">
    <property type="protein sequence ID" value="SHF02404.1"/>
    <property type="molecule type" value="Genomic_DNA"/>
</dbReference>
<protein>
    <recommendedName>
        <fullName evidence="9">Lysylphosphatidylglycerol synthase TM region</fullName>
    </recommendedName>
</protein>
<evidence type="ECO:0000256" key="2">
    <source>
        <dbReference type="ARBA" id="ARBA00022475"/>
    </source>
</evidence>
<dbReference type="Proteomes" id="UP000184144">
    <property type="component" value="Unassembled WGS sequence"/>
</dbReference>
<dbReference type="NCBIfam" id="TIGR00374">
    <property type="entry name" value="flippase-like domain"/>
    <property type="match status" value="1"/>
</dbReference>
<proteinExistence type="predicted"/>
<dbReference type="STRING" id="1486859.SAMN05444273_103468"/>
<evidence type="ECO:0000256" key="5">
    <source>
        <dbReference type="ARBA" id="ARBA00023136"/>
    </source>
</evidence>
<dbReference type="PANTHER" id="PTHR39087">
    <property type="entry name" value="UPF0104 MEMBRANE PROTEIN MJ1595"/>
    <property type="match status" value="1"/>
</dbReference>
<feature type="transmembrane region" description="Helical" evidence="6">
    <location>
        <begin position="298"/>
        <end position="324"/>
    </location>
</feature>
<dbReference type="RefSeq" id="WP_073142748.1">
    <property type="nucleotide sequence ID" value="NZ_FQUV01000003.1"/>
</dbReference>
<sequence>MNLADSIPTHPAALSGKAPRALRDRMLFWGLIALFIFGLFGLIGATGWQETWDELRKLSAWQVGVLLALSMINYLLRGLRWHILACRLGICLPLRYSLLHFIGGFAMTITPARVGEFVRLRWLTRMTGWSIERVTPLPLADRAFDMAAMGLVLGVALLISGQGNISAGVVAITAIASAIVVTRPKLLIKLVEALFGAIGRWPRPFARLRQAARSMGLFSNAPTTGPALFLSVVGWMAEGYALYLLLQWMGAEVSIATATFIFVFATLAGGLTGAPGGLGGAEATMMVLLAMNGAPLHVALAATTVIRITTLWFAIALGAIVFPFSEALSHKSKTA</sequence>
<feature type="transmembrane region" description="Helical" evidence="6">
    <location>
        <begin position="223"/>
        <end position="246"/>
    </location>
</feature>
<dbReference type="Pfam" id="PF03706">
    <property type="entry name" value="LPG_synthase_TM"/>
    <property type="match status" value="1"/>
</dbReference>
<feature type="transmembrane region" description="Helical" evidence="6">
    <location>
        <begin position="146"/>
        <end position="179"/>
    </location>
</feature>
<keyword evidence="8" id="KW-1185">Reference proteome</keyword>
<dbReference type="AlphaFoldDB" id="A0A1M4Y9G7"/>
<keyword evidence="2" id="KW-1003">Cell membrane</keyword>
<dbReference type="GO" id="GO:0005886">
    <property type="term" value="C:plasma membrane"/>
    <property type="evidence" value="ECO:0007669"/>
    <property type="project" value="UniProtKB-SubCell"/>
</dbReference>
<feature type="transmembrane region" description="Helical" evidence="6">
    <location>
        <begin position="26"/>
        <end position="46"/>
    </location>
</feature>
<evidence type="ECO:0008006" key="9">
    <source>
        <dbReference type="Google" id="ProtNLM"/>
    </source>
</evidence>
<evidence type="ECO:0000256" key="3">
    <source>
        <dbReference type="ARBA" id="ARBA00022692"/>
    </source>
</evidence>
<evidence type="ECO:0000313" key="8">
    <source>
        <dbReference type="Proteomes" id="UP000184144"/>
    </source>
</evidence>
<evidence type="ECO:0000256" key="4">
    <source>
        <dbReference type="ARBA" id="ARBA00022989"/>
    </source>
</evidence>
<keyword evidence="3 6" id="KW-0812">Transmembrane</keyword>
<evidence type="ECO:0000256" key="6">
    <source>
        <dbReference type="SAM" id="Phobius"/>
    </source>
</evidence>
<reference evidence="8" key="1">
    <citation type="submission" date="2016-11" db="EMBL/GenBank/DDBJ databases">
        <authorList>
            <person name="Varghese N."/>
            <person name="Submissions S."/>
        </authorList>
    </citation>
    <scope>NUCLEOTIDE SEQUENCE [LARGE SCALE GENOMIC DNA]</scope>
    <source>
        <strain evidence="8">DSM 100566</strain>
    </source>
</reference>
<accession>A0A1M4Y9G7</accession>
<feature type="transmembrane region" description="Helical" evidence="6">
    <location>
        <begin position="96"/>
        <end position="114"/>
    </location>
</feature>
<evidence type="ECO:0000313" key="7">
    <source>
        <dbReference type="EMBL" id="SHF02404.1"/>
    </source>
</evidence>
<feature type="transmembrane region" description="Helical" evidence="6">
    <location>
        <begin position="58"/>
        <end position="76"/>
    </location>
</feature>
<evidence type="ECO:0000256" key="1">
    <source>
        <dbReference type="ARBA" id="ARBA00004651"/>
    </source>
</evidence>
<dbReference type="InterPro" id="IPR022791">
    <property type="entry name" value="L-PG_synthase/AglD"/>
</dbReference>
<keyword evidence="4 6" id="KW-1133">Transmembrane helix</keyword>
<comment type="subcellular location">
    <subcellularLocation>
        <location evidence="1">Cell membrane</location>
        <topology evidence="1">Multi-pass membrane protein</topology>
    </subcellularLocation>
</comment>